<proteinExistence type="predicted"/>
<reference evidence="3 4" key="1">
    <citation type="submission" date="2018-11" db="EMBL/GenBank/DDBJ databases">
        <title>The genome of Variovorax sp T529.</title>
        <authorList>
            <person name="Gao J."/>
        </authorList>
    </citation>
    <scope>NUCLEOTIDE SEQUENCE [LARGE SCALE GENOMIC DNA]</scope>
    <source>
        <strain evidence="3 4">T529</strain>
    </source>
</reference>
<dbReference type="InterPro" id="IPR038729">
    <property type="entry name" value="Rad50/SbcC_AAA"/>
</dbReference>
<dbReference type="PANTHER" id="PTHR41259:SF1">
    <property type="entry name" value="DOUBLE-STRAND BREAK REPAIR RAD50 ATPASE, PUTATIVE-RELATED"/>
    <property type="match status" value="1"/>
</dbReference>
<comment type="caution">
    <text evidence="3">The sequence shown here is derived from an EMBL/GenBank/DDBJ whole genome shotgun (WGS) entry which is preliminary data.</text>
</comment>
<feature type="coiled-coil region" evidence="1">
    <location>
        <begin position="284"/>
        <end position="386"/>
    </location>
</feature>
<feature type="coiled-coil region" evidence="1">
    <location>
        <begin position="708"/>
        <end position="749"/>
    </location>
</feature>
<name>A0A3P3E3M1_9BURK</name>
<accession>A0A3P3E3M1</accession>
<dbReference type="EMBL" id="RQXU01000033">
    <property type="protein sequence ID" value="RRH81057.1"/>
    <property type="molecule type" value="Genomic_DNA"/>
</dbReference>
<feature type="domain" description="Rad50/SbcC-type AAA" evidence="2">
    <location>
        <begin position="7"/>
        <end position="54"/>
    </location>
</feature>
<evidence type="ECO:0000259" key="2">
    <source>
        <dbReference type="Pfam" id="PF13476"/>
    </source>
</evidence>
<dbReference type="GO" id="GO:0006302">
    <property type="term" value="P:double-strand break repair"/>
    <property type="evidence" value="ECO:0007669"/>
    <property type="project" value="InterPro"/>
</dbReference>
<sequence>MKLQITRLRVEQMRRFRSPLELGDFEPGLNIVAAPNEAGKSTLVRAIRAAFFERHRSTAVEDLRPWGEGSGAAPLVELDFLIDGQSHRLVKSFLGKKRCTLAIGARSFDGTDAEDHLAQLFGFSFAGKGASKPENWGIPGLLWVEQGRGQELDVSHARDHLHDALRDPAGDSAAALSASGGDAILDSLRAQRDELLTSTGKPRAAYAEAIAQVAELETALGAIDSQVATYRQQVDQLADMRLQHRADEIARPWEVLREELLATQRRNDALQASQEQLRSDRARLHQLHETRELLAKELAGLAQQQAEVQTRERACEETARQLQDSDAAVDHARQLAAEAQRRVDSARDAWRVASQEAQRRNLQQLLQQAQADAARSTESLARAEEAQARLAALQATAAAAPKIRAADVEQLHKLERAERDADLRRQAVATRLQFVLPEGQALELQARSESHDLRGEGERLIDAPATLNLPGGGRLVITPGGDDLVALARAHGDARDALRAALRAHGVTDIAEARSRLGTSADLDAQIKLAQQALGIVAPRGLDTLRAELVQAQSRIATAQAALERLRPRAAEPTLSIEEAEAAQQAVVVAEQAAQKTLAEAQRRQSAAQEASASAQRELASAQATLADPGRQQRHAQASKQWMAVGADAEVLTARIEQANADMQAARPDIVLQDIDRLQRSIEQLTRSHQLRRDQLLVLENTLQLAGAQGLEEQREAVAGQLAQAQRRQAELQRRADALALLCRKLEEKRQATLTRLQAPLQARMQHYLPLLMPGATLHMDAGLAPATLRRLGASGAVESGQLQELSFGAREQLRLISRFAYADLLQEAGRPTLLILDDALVHSDTPRLAQMKRALFDAAQRHQVLLFTCHPEHWRDMGVALRPLPP</sequence>
<dbReference type="Pfam" id="PF13476">
    <property type="entry name" value="AAA_23"/>
    <property type="match status" value="1"/>
</dbReference>
<feature type="coiled-coil region" evidence="1">
    <location>
        <begin position="591"/>
        <end position="618"/>
    </location>
</feature>
<dbReference type="Gene3D" id="3.40.50.300">
    <property type="entry name" value="P-loop containing nucleotide triphosphate hydrolases"/>
    <property type="match status" value="2"/>
</dbReference>
<dbReference type="InterPro" id="IPR027417">
    <property type="entry name" value="P-loop_NTPase"/>
</dbReference>
<dbReference type="Proteomes" id="UP000271590">
    <property type="component" value="Unassembled WGS sequence"/>
</dbReference>
<evidence type="ECO:0000313" key="4">
    <source>
        <dbReference type="Proteomes" id="UP000271590"/>
    </source>
</evidence>
<dbReference type="GO" id="GO:0016887">
    <property type="term" value="F:ATP hydrolysis activity"/>
    <property type="evidence" value="ECO:0007669"/>
    <property type="project" value="InterPro"/>
</dbReference>
<dbReference type="PANTHER" id="PTHR41259">
    <property type="entry name" value="DOUBLE-STRAND BREAK REPAIR RAD50 ATPASE, PUTATIVE-RELATED"/>
    <property type="match status" value="1"/>
</dbReference>
<gene>
    <name evidence="3" type="ORF">EH244_29555</name>
</gene>
<keyword evidence="1" id="KW-0175">Coiled coil</keyword>
<dbReference type="SUPFAM" id="SSF52540">
    <property type="entry name" value="P-loop containing nucleoside triphosphate hydrolases"/>
    <property type="match status" value="1"/>
</dbReference>
<organism evidence="3 4">
    <name type="scientific">Variovorax beijingensis</name>
    <dbReference type="NCBI Taxonomy" id="2496117"/>
    <lineage>
        <taxon>Bacteria</taxon>
        <taxon>Pseudomonadati</taxon>
        <taxon>Pseudomonadota</taxon>
        <taxon>Betaproteobacteria</taxon>
        <taxon>Burkholderiales</taxon>
        <taxon>Comamonadaceae</taxon>
        <taxon>Variovorax</taxon>
    </lineage>
</organism>
<evidence type="ECO:0000313" key="3">
    <source>
        <dbReference type="EMBL" id="RRH81057.1"/>
    </source>
</evidence>
<evidence type="ECO:0000256" key="1">
    <source>
        <dbReference type="SAM" id="Coils"/>
    </source>
</evidence>
<protein>
    <submittedName>
        <fullName evidence="3">GTP-binding protein</fullName>
    </submittedName>
</protein>
<dbReference type="AlphaFoldDB" id="A0A3P3E3M1"/>
<dbReference type="RefSeq" id="WP_124961853.1">
    <property type="nucleotide sequence ID" value="NZ_RQXU01000033.1"/>
</dbReference>